<feature type="chain" id="PRO_5047464007" evidence="2">
    <location>
        <begin position="31"/>
        <end position="352"/>
    </location>
</feature>
<sequence length="352" mass="38329">MSGRRRLTRVLAVLIGAFAVWLSAAGTADAAPESTASAKATSAKEAPTCRVGAYLSDLYDLDPAKNAFSARLTVWSVCPKRELDPLPDVAFTNSTNAEKSDPAVTEEGGMFRDLVRIQGVFRQDWDLRAFPFDRHRITINITSRKTIDKFRFTPDNADSGANEGIAPDGWKLTGLHLASVEQHFPTNFGDTTLPRGQGSTRSRLVVEMDLLRDDPTAFWRLTGPLYLMVLLATAAFLLPTHGKELGMAERLDSMQSRLALLGGGLFVVMLNLQQVSTVVTSTVGLTLIDALHLLTLVYVLLAVVATVLSWRWTVRGGDPVRAERNHHRGAWIGLAGYALVAATLVLYAARVG</sequence>
<dbReference type="EMBL" id="JBIRRB010000001">
    <property type="protein sequence ID" value="MFI0909194.1"/>
    <property type="molecule type" value="Genomic_DNA"/>
</dbReference>
<dbReference type="RefSeq" id="WP_397611868.1">
    <property type="nucleotide sequence ID" value="NZ_JBIRRB010000001.1"/>
</dbReference>
<reference evidence="3 4" key="1">
    <citation type="submission" date="2024-10" db="EMBL/GenBank/DDBJ databases">
        <title>The Natural Products Discovery Center: Release of the First 8490 Sequenced Strains for Exploring Actinobacteria Biosynthetic Diversity.</title>
        <authorList>
            <person name="Kalkreuter E."/>
            <person name="Kautsar S.A."/>
            <person name="Yang D."/>
            <person name="Bader C.D."/>
            <person name="Teijaro C.N."/>
            <person name="Fluegel L."/>
            <person name="Davis C.M."/>
            <person name="Simpson J.R."/>
            <person name="Lauterbach L."/>
            <person name="Steele A.D."/>
            <person name="Gui C."/>
            <person name="Meng S."/>
            <person name="Li G."/>
            <person name="Viehrig K."/>
            <person name="Ye F."/>
            <person name="Su P."/>
            <person name="Kiefer A.F."/>
            <person name="Nichols A."/>
            <person name="Cepeda A.J."/>
            <person name="Yan W."/>
            <person name="Fan B."/>
            <person name="Jiang Y."/>
            <person name="Adhikari A."/>
            <person name="Zheng C.-J."/>
            <person name="Schuster L."/>
            <person name="Cowan T.M."/>
            <person name="Smanski M.J."/>
            <person name="Chevrette M.G."/>
            <person name="De Carvalho L.P.S."/>
            <person name="Shen B."/>
        </authorList>
    </citation>
    <scope>NUCLEOTIDE SEQUENCE [LARGE SCALE GENOMIC DNA]</scope>
    <source>
        <strain evidence="3 4">NPDC020979</strain>
    </source>
</reference>
<keyword evidence="4" id="KW-1185">Reference proteome</keyword>
<comment type="caution">
    <text evidence="3">The sequence shown here is derived from an EMBL/GenBank/DDBJ whole genome shotgun (WGS) entry which is preliminary data.</text>
</comment>
<evidence type="ECO:0000256" key="1">
    <source>
        <dbReference type="SAM" id="Phobius"/>
    </source>
</evidence>
<keyword evidence="1" id="KW-0472">Membrane</keyword>
<feature type="transmembrane region" description="Helical" evidence="1">
    <location>
        <begin position="330"/>
        <end position="349"/>
    </location>
</feature>
<organism evidence="3 4">
    <name type="scientific">Streptomyces abikoensis</name>
    <dbReference type="NCBI Taxonomy" id="97398"/>
    <lineage>
        <taxon>Bacteria</taxon>
        <taxon>Bacillati</taxon>
        <taxon>Actinomycetota</taxon>
        <taxon>Actinomycetes</taxon>
        <taxon>Kitasatosporales</taxon>
        <taxon>Streptomycetaceae</taxon>
        <taxon>Streptomyces</taxon>
    </lineage>
</organism>
<name>A0ABW7SVF7_9ACTN</name>
<keyword evidence="2" id="KW-0732">Signal</keyword>
<evidence type="ECO:0000256" key="2">
    <source>
        <dbReference type="SAM" id="SignalP"/>
    </source>
</evidence>
<feature type="transmembrane region" description="Helical" evidence="1">
    <location>
        <begin position="258"/>
        <end position="279"/>
    </location>
</feature>
<dbReference type="InterPro" id="IPR036734">
    <property type="entry name" value="Neur_chan_lig-bd_sf"/>
</dbReference>
<protein>
    <submittedName>
        <fullName evidence="3">Uncharacterized protein</fullName>
    </submittedName>
</protein>
<proteinExistence type="predicted"/>
<gene>
    <name evidence="3" type="ORF">ACH4TF_01925</name>
</gene>
<evidence type="ECO:0000313" key="4">
    <source>
        <dbReference type="Proteomes" id="UP001611162"/>
    </source>
</evidence>
<dbReference type="Gene3D" id="2.70.170.10">
    <property type="entry name" value="Neurotransmitter-gated ion-channel ligand-binding domain"/>
    <property type="match status" value="1"/>
</dbReference>
<feature type="transmembrane region" description="Helical" evidence="1">
    <location>
        <begin position="217"/>
        <end position="238"/>
    </location>
</feature>
<feature type="signal peptide" evidence="2">
    <location>
        <begin position="1"/>
        <end position="30"/>
    </location>
</feature>
<accession>A0ABW7SVF7</accession>
<feature type="transmembrane region" description="Helical" evidence="1">
    <location>
        <begin position="291"/>
        <end position="310"/>
    </location>
</feature>
<evidence type="ECO:0000313" key="3">
    <source>
        <dbReference type="EMBL" id="MFI0909194.1"/>
    </source>
</evidence>
<keyword evidence="1" id="KW-0812">Transmembrane</keyword>
<dbReference type="Proteomes" id="UP001611162">
    <property type="component" value="Unassembled WGS sequence"/>
</dbReference>
<keyword evidence="1" id="KW-1133">Transmembrane helix</keyword>